<dbReference type="Pfam" id="PF01850">
    <property type="entry name" value="PIN"/>
    <property type="match status" value="1"/>
</dbReference>
<dbReference type="OrthoDB" id="220712at2157"/>
<feature type="domain" description="PIN" evidence="1">
    <location>
        <begin position="13"/>
        <end position="126"/>
    </location>
</feature>
<name>A0A3P3RIP1_9EURY</name>
<dbReference type="Proteomes" id="UP000282322">
    <property type="component" value="Unassembled WGS sequence"/>
</dbReference>
<dbReference type="SUPFAM" id="SSF88723">
    <property type="entry name" value="PIN domain-like"/>
    <property type="match status" value="1"/>
</dbReference>
<evidence type="ECO:0000313" key="2">
    <source>
        <dbReference type="EMBL" id="RRJ32670.1"/>
    </source>
</evidence>
<reference evidence="2 3" key="1">
    <citation type="submission" date="2018-11" db="EMBL/GenBank/DDBJ databases">
        <title>Taxonoimc description of Halomarina strain SPP-AMP-1.</title>
        <authorList>
            <person name="Pal Y."/>
            <person name="Srinivasana K."/>
            <person name="Verma A."/>
            <person name="Kumar P."/>
        </authorList>
    </citation>
    <scope>NUCLEOTIDE SEQUENCE [LARGE SCALE GENOMIC DNA]</scope>
    <source>
        <strain evidence="2 3">SPP-AMP-1</strain>
    </source>
</reference>
<proteinExistence type="predicted"/>
<comment type="caution">
    <text evidence="2">The sequence shown here is derived from an EMBL/GenBank/DDBJ whole genome shotgun (WGS) entry which is preliminary data.</text>
</comment>
<dbReference type="RefSeq" id="WP_124953896.1">
    <property type="nucleotide sequence ID" value="NZ_RRCH01000007.1"/>
</dbReference>
<gene>
    <name evidence="2" type="ORF">EIK79_04220</name>
</gene>
<evidence type="ECO:0000259" key="1">
    <source>
        <dbReference type="Pfam" id="PF01850"/>
    </source>
</evidence>
<dbReference type="Gene3D" id="3.40.50.1010">
    <property type="entry name" value="5'-nuclease"/>
    <property type="match status" value="1"/>
</dbReference>
<dbReference type="AlphaFoldDB" id="A0A3P3RIP1"/>
<dbReference type="InterPro" id="IPR029060">
    <property type="entry name" value="PIN-like_dom_sf"/>
</dbReference>
<dbReference type="EMBL" id="RRCH01000007">
    <property type="protein sequence ID" value="RRJ32670.1"/>
    <property type="molecule type" value="Genomic_DNA"/>
</dbReference>
<sequence>MSVPDRVVFDIEPIVAHADDEPGSESVEEYLNAITAENATGYISRVNLTEIRYIIARKYDRNVADEYLDWLLDLGLTPVNIEALWDNAAEYVIEYNPSLGDSFALATAEAVDGTLLVGADDDYDDITTVAIERFREDPA</sequence>
<accession>A0A3P3RIP1</accession>
<organism evidence="2 3">
    <name type="scientific">Halocatena pleomorpha</name>
    <dbReference type="NCBI Taxonomy" id="1785090"/>
    <lineage>
        <taxon>Archaea</taxon>
        <taxon>Methanobacteriati</taxon>
        <taxon>Methanobacteriota</taxon>
        <taxon>Stenosarchaea group</taxon>
        <taxon>Halobacteria</taxon>
        <taxon>Halobacteriales</taxon>
        <taxon>Natronomonadaceae</taxon>
        <taxon>Halocatena</taxon>
    </lineage>
</organism>
<keyword evidence="3" id="KW-1185">Reference proteome</keyword>
<dbReference type="InterPro" id="IPR002716">
    <property type="entry name" value="PIN_dom"/>
</dbReference>
<evidence type="ECO:0000313" key="3">
    <source>
        <dbReference type="Proteomes" id="UP000282322"/>
    </source>
</evidence>
<protein>
    <submittedName>
        <fullName evidence="2">Type II toxin-antitoxin system VapC family toxin</fullName>
    </submittedName>
</protein>